<dbReference type="Gene3D" id="2.60.40.10">
    <property type="entry name" value="Immunoglobulins"/>
    <property type="match status" value="1"/>
</dbReference>
<feature type="domain" description="CBM6" evidence="9">
    <location>
        <begin position="1269"/>
        <end position="1399"/>
    </location>
</feature>
<keyword evidence="1 5" id="KW-0349">Heme</keyword>
<dbReference type="PANTHER" id="PTHR47197">
    <property type="entry name" value="PROTEIN NIRF"/>
    <property type="match status" value="1"/>
</dbReference>
<evidence type="ECO:0000256" key="5">
    <source>
        <dbReference type="PROSITE-ProRule" id="PRU00433"/>
    </source>
</evidence>
<organism evidence="10 11">
    <name type="scientific">Wenzhouxiangella sediminis</name>
    <dbReference type="NCBI Taxonomy" id="1792836"/>
    <lineage>
        <taxon>Bacteria</taxon>
        <taxon>Pseudomonadati</taxon>
        <taxon>Pseudomonadota</taxon>
        <taxon>Gammaproteobacteria</taxon>
        <taxon>Chromatiales</taxon>
        <taxon>Wenzhouxiangellaceae</taxon>
        <taxon>Wenzhouxiangella</taxon>
    </lineage>
</organism>
<evidence type="ECO:0000256" key="1">
    <source>
        <dbReference type="ARBA" id="ARBA00022617"/>
    </source>
</evidence>
<keyword evidence="11" id="KW-1185">Reference proteome</keyword>
<dbReference type="InterPro" id="IPR051200">
    <property type="entry name" value="Host-pathogen_enzymatic-act"/>
</dbReference>
<evidence type="ECO:0000259" key="9">
    <source>
        <dbReference type="PROSITE" id="PS51175"/>
    </source>
</evidence>
<dbReference type="GO" id="GO:0009055">
    <property type="term" value="F:electron transfer activity"/>
    <property type="evidence" value="ECO:0007669"/>
    <property type="project" value="InterPro"/>
</dbReference>
<dbReference type="InterPro" id="IPR000601">
    <property type="entry name" value="PKD_dom"/>
</dbReference>
<keyword evidence="4 5" id="KW-0408">Iron</keyword>
<feature type="region of interest" description="Disordered" evidence="6">
    <location>
        <begin position="1"/>
        <end position="30"/>
    </location>
</feature>
<dbReference type="SMART" id="SM00089">
    <property type="entry name" value="PKD"/>
    <property type="match status" value="1"/>
</dbReference>
<dbReference type="Proteomes" id="UP000260351">
    <property type="component" value="Unassembled WGS sequence"/>
</dbReference>
<keyword evidence="3" id="KW-0732">Signal</keyword>
<evidence type="ECO:0000256" key="3">
    <source>
        <dbReference type="ARBA" id="ARBA00022729"/>
    </source>
</evidence>
<feature type="domain" description="Cytochrome c" evidence="8">
    <location>
        <begin position="1181"/>
        <end position="1432"/>
    </location>
</feature>
<feature type="domain" description="PKD" evidence="7">
    <location>
        <begin position="550"/>
        <end position="620"/>
    </location>
</feature>
<dbReference type="Pfam" id="PF00801">
    <property type="entry name" value="PKD"/>
    <property type="match status" value="1"/>
</dbReference>
<dbReference type="SUPFAM" id="SSF49299">
    <property type="entry name" value="PKD domain"/>
    <property type="match status" value="1"/>
</dbReference>
<evidence type="ECO:0000313" key="10">
    <source>
        <dbReference type="EMBL" id="RFF28866.1"/>
    </source>
</evidence>
<dbReference type="InterPro" id="IPR008979">
    <property type="entry name" value="Galactose-bd-like_sf"/>
</dbReference>
<dbReference type="CDD" id="cd00146">
    <property type="entry name" value="PKD"/>
    <property type="match status" value="1"/>
</dbReference>
<sequence>MSASLPDARARGRERNRPDAASFHSSLPGPRRGLEIGASWSSREKEPVSPTVRKFAVLILAFVATQAWSQVPPVNPGFPTNQSCTPGQLFDRQIGLGRVANIAYHDGWILTSNVGGGSPRWWRFTDTDDPASFSIVNDTSAEVPTDHGTHATTKVGDWVCGAWGCRVRRDVPSGQLVNELMPPSAPGEWEFGGGFTPQNQPGPAAGELHRLYYPWALPFNWIQYGENPGQGRIWRGDELLAEWEPLADHGIAGNAILLGNYLFMVSDASMLGVVAYDISPLFDSPPGPPQFLDKLSGPFGAYIGTVWENYLLLAGGDPRNLFYVVDYSDPTNLELVTTMNLDGNPALDAGTNVPYVQVQDEFAFTRRHKINMETLTPVLELDEVGDSRPPGSVGGQLDVSQYAKPIGNLLVTGAYSFSGRDGVGVWCHQASPDTRGPYVGYHIPRPGQTNYPLGAPVSLVIAETLESFTIVNGETVILRPVGGEPVDAWVSFSHDSILTITPHEYLQPDTTYEVVLVDGGIKDAAGNGMSGYSFSFSTGGSVGGGNAAPEIESFSVAPSPTEPGSNVTLQASASDAEGEALEYRFGFGDGTPTTAWSASSSVSHTYQQAGHFEAKVQVRDLRADGSVSVVTDTRTVTVAPLPAGPLPTHSSTIAVDEARRLVWVVNPDHDSVARMDADSGARLAEIDLSAGAEPGMTAPWNLAVADDGQVWVTLRDADAVAVLDTSGAIVDRIQLDYGSAPHGVAISPDGGSVFVTTHAGGQSDPGNGRLLRFDRASRSLTGELELGPTAGAIALGGDGNRAYVARFISGPHYGEIWAVDPQSMSLIERLELWRDRGRDGLSGGGSLGPGVPNYIAGLTIDPHGEWLWYTGIKMDTNRGGFFDQGTGLNLPLAHDSTVRPMLGRFDLGAGGGPAEPGVSGFSNGRIDADNADSPSAIVFSPRGDYVFAAMQGNDFVMVFDDLAIRDGGGRTSLARLGTGSAPRGLAFDATAETLWVQNFMSRDVSRIDVGGFLADGSRQFPAGVNATASGEPLGPSVAAGKRHFFFAGNHPEGDNEMSFEGYISCASCHVDGRHDGRVWDFTQRGEGLRNTTDLRGRAGTGQGNVHWTGNFDEIQDFVLDIVNEFDGGGFLPDGELPHPSLGAPNGGRSAALDELAAYVSSLALESLPRSPYRQPDGQLTAQAVNGRDVFESLDCASCHDPLVGFTDSSLGTATLHDVGTIRTSSGSRLGQPLTGIDTPSLLGAWDGAPFFHDGSAATLEEVFVVAGGTLYQAEDAALGGGASIPPFLEINWDSTSHGSLVQFGNDGDSVTFTGVDGGSGGHGTIELRHMPGSPGTLRLRVNGAVIEDRSFTQQRTHFEWQPLRFEDVPLNAGAANTIQVERLSASSWQSLAIDEMLVSTSDDLASAAPHRVVQTLDGGDRADLLAWLRQLDGRNDQGEIVDGDLIFRDGFW</sequence>
<dbReference type="GO" id="GO:0030246">
    <property type="term" value="F:carbohydrate binding"/>
    <property type="evidence" value="ECO:0007669"/>
    <property type="project" value="InterPro"/>
</dbReference>
<dbReference type="GO" id="GO:0046872">
    <property type="term" value="F:metal ion binding"/>
    <property type="evidence" value="ECO:0007669"/>
    <property type="project" value="UniProtKB-KW"/>
</dbReference>
<dbReference type="SUPFAM" id="SSF46626">
    <property type="entry name" value="Cytochrome c"/>
    <property type="match status" value="2"/>
</dbReference>
<dbReference type="InterPro" id="IPR013783">
    <property type="entry name" value="Ig-like_fold"/>
</dbReference>
<dbReference type="SUPFAM" id="SSF50974">
    <property type="entry name" value="Nitrous oxide reductase, N-terminal domain"/>
    <property type="match status" value="1"/>
</dbReference>
<dbReference type="InterPro" id="IPR005084">
    <property type="entry name" value="CBM6"/>
</dbReference>
<dbReference type="InterPro" id="IPR036909">
    <property type="entry name" value="Cyt_c-like_dom_sf"/>
</dbReference>
<dbReference type="InterPro" id="IPR032812">
    <property type="entry name" value="SbsA_Ig"/>
</dbReference>
<evidence type="ECO:0000256" key="6">
    <source>
        <dbReference type="SAM" id="MobiDB-lite"/>
    </source>
</evidence>
<dbReference type="Gene3D" id="2.130.10.10">
    <property type="entry name" value="YVTN repeat-like/Quinoprotein amine dehydrogenase"/>
    <property type="match status" value="2"/>
</dbReference>
<dbReference type="InterPro" id="IPR009056">
    <property type="entry name" value="Cyt_c-like_dom"/>
</dbReference>
<dbReference type="EMBL" id="QUZK01000054">
    <property type="protein sequence ID" value="RFF28866.1"/>
    <property type="molecule type" value="Genomic_DNA"/>
</dbReference>
<evidence type="ECO:0000313" key="11">
    <source>
        <dbReference type="Proteomes" id="UP000260351"/>
    </source>
</evidence>
<feature type="domain" description="Cytochrome c" evidence="8">
    <location>
        <begin position="1035"/>
        <end position="1163"/>
    </location>
</feature>
<name>A0A3E1K4P7_9GAMM</name>
<dbReference type="PROSITE" id="PS51175">
    <property type="entry name" value="CBM6"/>
    <property type="match status" value="1"/>
</dbReference>
<evidence type="ECO:0000256" key="4">
    <source>
        <dbReference type="ARBA" id="ARBA00023004"/>
    </source>
</evidence>
<dbReference type="GO" id="GO:0020037">
    <property type="term" value="F:heme binding"/>
    <property type="evidence" value="ECO:0007669"/>
    <property type="project" value="InterPro"/>
</dbReference>
<keyword evidence="2 5" id="KW-0479">Metal-binding</keyword>
<dbReference type="Pfam" id="PF13205">
    <property type="entry name" value="Big_5"/>
    <property type="match status" value="1"/>
</dbReference>
<proteinExistence type="predicted"/>
<dbReference type="PROSITE" id="PS51007">
    <property type="entry name" value="CYTC"/>
    <property type="match status" value="2"/>
</dbReference>
<dbReference type="SUPFAM" id="SSF75011">
    <property type="entry name" value="3-carboxy-cis,cis-mucoante lactonizing enzyme"/>
    <property type="match status" value="1"/>
</dbReference>
<dbReference type="PROSITE" id="PS50093">
    <property type="entry name" value="PKD"/>
    <property type="match status" value="1"/>
</dbReference>
<evidence type="ECO:0000256" key="2">
    <source>
        <dbReference type="ARBA" id="ARBA00022723"/>
    </source>
</evidence>
<reference evidence="10 11" key="1">
    <citation type="submission" date="2018-08" db="EMBL/GenBank/DDBJ databases">
        <title>Wenzhouxiangella salilacus sp. nov., a novel bacterium isolated from a saline lake in Xinjiang Province, China.</title>
        <authorList>
            <person name="Han S."/>
        </authorList>
    </citation>
    <scope>NUCLEOTIDE SEQUENCE [LARGE SCALE GENOMIC DNA]</scope>
    <source>
        <strain evidence="10 11">XDB06</strain>
    </source>
</reference>
<accession>A0A3E1K4P7</accession>
<evidence type="ECO:0000259" key="8">
    <source>
        <dbReference type="PROSITE" id="PS51007"/>
    </source>
</evidence>
<dbReference type="PANTHER" id="PTHR47197:SF3">
    <property type="entry name" value="DIHYDRO-HEME D1 DEHYDROGENASE"/>
    <property type="match status" value="1"/>
</dbReference>
<feature type="compositionally biased region" description="Basic and acidic residues" evidence="6">
    <location>
        <begin position="8"/>
        <end position="18"/>
    </location>
</feature>
<dbReference type="InterPro" id="IPR035986">
    <property type="entry name" value="PKD_dom_sf"/>
</dbReference>
<dbReference type="SUPFAM" id="SSF49785">
    <property type="entry name" value="Galactose-binding domain-like"/>
    <property type="match status" value="1"/>
</dbReference>
<dbReference type="Gene3D" id="2.60.120.260">
    <property type="entry name" value="Galactose-binding domain-like"/>
    <property type="match status" value="1"/>
</dbReference>
<protein>
    <submittedName>
        <fullName evidence="10">PKD domain-containing protein</fullName>
    </submittedName>
</protein>
<dbReference type="Gene3D" id="1.10.760.10">
    <property type="entry name" value="Cytochrome c-like domain"/>
    <property type="match status" value="2"/>
</dbReference>
<dbReference type="InterPro" id="IPR022409">
    <property type="entry name" value="PKD/Chitinase_dom"/>
</dbReference>
<dbReference type="OrthoDB" id="9805202at2"/>
<dbReference type="InterPro" id="IPR015943">
    <property type="entry name" value="WD40/YVTN_repeat-like_dom_sf"/>
</dbReference>
<dbReference type="InterPro" id="IPR011045">
    <property type="entry name" value="N2O_reductase_N"/>
</dbReference>
<evidence type="ECO:0000259" key="7">
    <source>
        <dbReference type="PROSITE" id="PS50093"/>
    </source>
</evidence>
<gene>
    <name evidence="10" type="ORF">DZC52_15220</name>
</gene>
<comment type="caution">
    <text evidence="10">The sequence shown here is derived from an EMBL/GenBank/DDBJ whole genome shotgun (WGS) entry which is preliminary data.</text>
</comment>